<dbReference type="GO" id="GO:0031012">
    <property type="term" value="C:extracellular matrix"/>
    <property type="evidence" value="ECO:0007669"/>
    <property type="project" value="InterPro"/>
</dbReference>
<evidence type="ECO:0000256" key="10">
    <source>
        <dbReference type="ARBA" id="ARBA00023157"/>
    </source>
</evidence>
<evidence type="ECO:0000313" key="14">
    <source>
        <dbReference type="Ensembl" id="ENSSAUP00010014183.1"/>
    </source>
</evidence>
<dbReference type="InterPro" id="IPR000294">
    <property type="entry name" value="GLA_domain"/>
</dbReference>
<evidence type="ECO:0000256" key="11">
    <source>
        <dbReference type="ARBA" id="ARBA00023188"/>
    </source>
</evidence>
<evidence type="ECO:0000256" key="12">
    <source>
        <dbReference type="SAM" id="Phobius"/>
    </source>
</evidence>
<sequence>MLHQNPSTQRLFVTTTVCVGLTGRMIGFNMKGKKRREYHWLKFNTGISHNLEETWRLNGERRKMSADVTPALILDDSDELDQSVMEKRNSRICPRMRSLLQFLALFAAVSVCLCYESHESTESIEDLFVPPNQANSFITPQRGNVYSPPRGNGLNNYNLMRKVKSPAERRAETCEDYSPCRFYAYRHGFQQAYQRYFGARNTPQRPAATRRY</sequence>
<proteinExistence type="inferred from homology"/>
<evidence type="ECO:0000256" key="3">
    <source>
        <dbReference type="ARBA" id="ARBA00017145"/>
    </source>
</evidence>
<gene>
    <name evidence="14" type="primary">mgp</name>
</gene>
<reference evidence="14" key="2">
    <citation type="submission" date="2025-08" db="UniProtKB">
        <authorList>
            <consortium name="Ensembl"/>
        </authorList>
    </citation>
    <scope>IDENTIFICATION</scope>
</reference>
<dbReference type="PANTHER" id="PTHR10109">
    <property type="entry name" value="MATRIX GLA PROTEIN"/>
    <property type="match status" value="1"/>
</dbReference>
<evidence type="ECO:0000256" key="6">
    <source>
        <dbReference type="ARBA" id="ARBA00022525"/>
    </source>
</evidence>
<dbReference type="PROSITE" id="PS50998">
    <property type="entry name" value="GLA_2"/>
    <property type="match status" value="1"/>
</dbReference>
<evidence type="ECO:0000256" key="5">
    <source>
        <dbReference type="ARBA" id="ARBA00022479"/>
    </source>
</evidence>
<keyword evidence="12" id="KW-1133">Transmembrane helix</keyword>
<protein>
    <recommendedName>
        <fullName evidence="3">Matrix Gla protein</fullName>
    </recommendedName>
</protein>
<accession>A0A671UJX8</accession>
<dbReference type="GO" id="GO:0001503">
    <property type="term" value="P:ossification"/>
    <property type="evidence" value="ECO:0007669"/>
    <property type="project" value="UniProtKB-KW"/>
</dbReference>
<evidence type="ECO:0000256" key="7">
    <source>
        <dbReference type="ARBA" id="ARBA00022553"/>
    </source>
</evidence>
<dbReference type="InParanoid" id="A0A671UJX8"/>
<dbReference type="GO" id="GO:0051216">
    <property type="term" value="P:cartilage development"/>
    <property type="evidence" value="ECO:0007669"/>
    <property type="project" value="UniProtKB-KW"/>
</dbReference>
<feature type="domain" description="Gla" evidence="13">
    <location>
        <begin position="152"/>
        <end position="198"/>
    </location>
</feature>
<keyword evidence="12" id="KW-0812">Transmembrane</keyword>
<dbReference type="SUPFAM" id="SSF57630">
    <property type="entry name" value="GLA-domain"/>
    <property type="match status" value="1"/>
</dbReference>
<evidence type="ECO:0000256" key="1">
    <source>
        <dbReference type="ARBA" id="ARBA00004613"/>
    </source>
</evidence>
<keyword evidence="12" id="KW-0472">Membrane</keyword>
<evidence type="ECO:0000256" key="4">
    <source>
        <dbReference type="ARBA" id="ARBA00022473"/>
    </source>
</evidence>
<dbReference type="AlphaFoldDB" id="A0A671UJX8"/>
<comment type="subcellular location">
    <subcellularLocation>
        <location evidence="1">Secreted</location>
    </subcellularLocation>
</comment>
<keyword evidence="7" id="KW-0597">Phosphoprotein</keyword>
<reference evidence="14" key="1">
    <citation type="submission" date="2021-04" db="EMBL/GenBank/DDBJ databases">
        <authorList>
            <consortium name="Wellcome Sanger Institute Data Sharing"/>
        </authorList>
    </citation>
    <scope>NUCLEOTIDE SEQUENCE [LARGE SCALE GENOMIC DNA]</scope>
</reference>
<name>A0A671UJX8_SPAAU</name>
<evidence type="ECO:0000259" key="13">
    <source>
        <dbReference type="PROSITE" id="PS50998"/>
    </source>
</evidence>
<evidence type="ECO:0000256" key="9">
    <source>
        <dbReference type="ARBA" id="ARBA00022855"/>
    </source>
</evidence>
<keyword evidence="4" id="KW-0217">Developmental protein</keyword>
<keyword evidence="5" id="KW-0301">Gamma-carboxyglutamic acid</keyword>
<keyword evidence="11" id="KW-0891">Chondrogenesis</keyword>
<dbReference type="GO" id="GO:0005509">
    <property type="term" value="F:calcium ion binding"/>
    <property type="evidence" value="ECO:0007669"/>
    <property type="project" value="InterPro"/>
</dbReference>
<keyword evidence="10" id="KW-1015">Disulfide bond</keyword>
<dbReference type="GeneTree" id="ENSGT00390000003753"/>
<keyword evidence="15" id="KW-1185">Reference proteome</keyword>
<reference evidence="14" key="3">
    <citation type="submission" date="2025-09" db="UniProtKB">
        <authorList>
            <consortium name="Ensembl"/>
        </authorList>
    </citation>
    <scope>IDENTIFICATION</scope>
</reference>
<dbReference type="Pfam" id="PF25890">
    <property type="entry name" value="BGLAP_C"/>
    <property type="match status" value="1"/>
</dbReference>
<dbReference type="GO" id="GO:0030154">
    <property type="term" value="P:cell differentiation"/>
    <property type="evidence" value="ECO:0007669"/>
    <property type="project" value="UniProtKB-KW"/>
</dbReference>
<feature type="transmembrane region" description="Helical" evidence="12">
    <location>
        <begin position="12"/>
        <end position="30"/>
    </location>
</feature>
<keyword evidence="8" id="KW-0221">Differentiation</keyword>
<evidence type="ECO:0000313" key="15">
    <source>
        <dbReference type="Proteomes" id="UP000472265"/>
    </source>
</evidence>
<dbReference type="InterPro" id="IPR035972">
    <property type="entry name" value="GLA-like_dom_SF"/>
</dbReference>
<keyword evidence="9" id="KW-0892">Osteogenesis</keyword>
<dbReference type="GO" id="GO:0005576">
    <property type="term" value="C:extracellular region"/>
    <property type="evidence" value="ECO:0007669"/>
    <property type="project" value="UniProtKB-SubCell"/>
</dbReference>
<dbReference type="Ensembl" id="ENSSAUT00010015061.1">
    <property type="protein sequence ID" value="ENSSAUP00010014183.1"/>
    <property type="gene ID" value="ENSSAUG00010006663.1"/>
</dbReference>
<dbReference type="PANTHER" id="PTHR10109:SF0">
    <property type="entry name" value="MATRIX GLA PROTEIN"/>
    <property type="match status" value="1"/>
</dbReference>
<dbReference type="InterPro" id="IPR027118">
    <property type="entry name" value="MGP"/>
</dbReference>
<evidence type="ECO:0000256" key="8">
    <source>
        <dbReference type="ARBA" id="ARBA00022782"/>
    </source>
</evidence>
<evidence type="ECO:0000256" key="2">
    <source>
        <dbReference type="ARBA" id="ARBA00008850"/>
    </source>
</evidence>
<organism evidence="14 15">
    <name type="scientific">Sparus aurata</name>
    <name type="common">Gilthead sea bream</name>
    <dbReference type="NCBI Taxonomy" id="8175"/>
    <lineage>
        <taxon>Eukaryota</taxon>
        <taxon>Metazoa</taxon>
        <taxon>Chordata</taxon>
        <taxon>Craniata</taxon>
        <taxon>Vertebrata</taxon>
        <taxon>Euteleostomi</taxon>
        <taxon>Actinopterygii</taxon>
        <taxon>Neopterygii</taxon>
        <taxon>Teleostei</taxon>
        <taxon>Neoteleostei</taxon>
        <taxon>Acanthomorphata</taxon>
        <taxon>Eupercaria</taxon>
        <taxon>Spariformes</taxon>
        <taxon>Sparidae</taxon>
        <taxon>Sparus</taxon>
    </lineage>
</organism>
<keyword evidence="6" id="KW-0964">Secreted</keyword>
<dbReference type="Proteomes" id="UP000472265">
    <property type="component" value="Chromosome 23"/>
</dbReference>
<dbReference type="InterPro" id="IPR058704">
    <property type="entry name" value="BGLAP-like_C"/>
</dbReference>
<comment type="similarity">
    <text evidence="2">Belongs to the osteocalcin/matrix Gla protein family.</text>
</comment>